<dbReference type="EMBL" id="QEAO01000006">
    <property type="protein sequence ID" value="TPX35936.1"/>
    <property type="molecule type" value="Genomic_DNA"/>
</dbReference>
<dbReference type="STRING" id="1806994.A0A507CD12"/>
<keyword evidence="3" id="KW-1185">Reference proteome</keyword>
<dbReference type="Pfam" id="PF14027">
    <property type="entry name" value="Questin_oxidase"/>
    <property type="match status" value="1"/>
</dbReference>
<evidence type="ECO:0000313" key="2">
    <source>
        <dbReference type="EMBL" id="TPX35936.1"/>
    </source>
</evidence>
<proteinExistence type="predicted"/>
<evidence type="ECO:0000313" key="3">
    <source>
        <dbReference type="Proteomes" id="UP000319731"/>
    </source>
</evidence>
<reference evidence="2 3" key="1">
    <citation type="journal article" date="2019" name="Sci. Rep.">
        <title>Comparative genomics of chytrid fungi reveal insights into the obligate biotrophic and pathogenic lifestyle of Synchytrium endobioticum.</title>
        <authorList>
            <person name="van de Vossenberg B.T.L.H."/>
            <person name="Warris S."/>
            <person name="Nguyen H.D.T."/>
            <person name="van Gent-Pelzer M.P.E."/>
            <person name="Joly D.L."/>
            <person name="van de Geest H.C."/>
            <person name="Bonants P.J.M."/>
            <person name="Smith D.S."/>
            <person name="Levesque C.A."/>
            <person name="van der Lee T.A.J."/>
        </authorList>
    </citation>
    <scope>NUCLEOTIDE SEQUENCE [LARGE SCALE GENOMIC DNA]</scope>
    <source>
        <strain evidence="2 3">JEL517</strain>
    </source>
</reference>
<organism evidence="2 3">
    <name type="scientific">Synchytrium microbalum</name>
    <dbReference type="NCBI Taxonomy" id="1806994"/>
    <lineage>
        <taxon>Eukaryota</taxon>
        <taxon>Fungi</taxon>
        <taxon>Fungi incertae sedis</taxon>
        <taxon>Chytridiomycota</taxon>
        <taxon>Chytridiomycota incertae sedis</taxon>
        <taxon>Chytridiomycetes</taxon>
        <taxon>Synchytriales</taxon>
        <taxon>Synchytriaceae</taxon>
        <taxon>Synchytrium</taxon>
    </lineage>
</organism>
<evidence type="ECO:0000256" key="1">
    <source>
        <dbReference type="ARBA" id="ARBA00023002"/>
    </source>
</evidence>
<keyword evidence="1" id="KW-0560">Oxidoreductase</keyword>
<dbReference type="OrthoDB" id="10004862at2759"/>
<dbReference type="GO" id="GO:0016491">
    <property type="term" value="F:oxidoreductase activity"/>
    <property type="evidence" value="ECO:0007669"/>
    <property type="project" value="UniProtKB-KW"/>
</dbReference>
<name>A0A507CD12_9FUNG</name>
<dbReference type="InterPro" id="IPR025337">
    <property type="entry name" value="Questin_oxidase-like"/>
</dbReference>
<dbReference type="PANTHER" id="PTHR35870:SF1">
    <property type="entry name" value="PROTEIN, PUTATIVE (AFU_ORTHOLOGUE AFUA_5G03330)-RELATED"/>
    <property type="match status" value="1"/>
</dbReference>
<dbReference type="AlphaFoldDB" id="A0A507CD12"/>
<dbReference type="RefSeq" id="XP_031026321.1">
    <property type="nucleotide sequence ID" value="XM_031167695.1"/>
</dbReference>
<accession>A0A507CD12</accession>
<dbReference type="PANTHER" id="PTHR35870">
    <property type="entry name" value="PROTEIN, PUTATIVE (AFU_ORTHOLOGUE AFUA_5G03330)-RELATED"/>
    <property type="match status" value="1"/>
</dbReference>
<sequence length="401" mass="45247">MSATALNLQLRPVVTDESWKLVTRLLEENHKRFEIVYHGYFASHVAHDLLSLYKLKAPISRIQQCYDYHASYLETPKPSINYINAQNWSHHLGQEKYKQDYRDFFDSEIERLGFSQTVYTYLPRLIPSLISEAFHPFIHMGFALEFEHPLLLSEALAFWCFGSNPISPINTRSHDGNKSLVEVVGMAMNDSELKSNAKHNDKFDDRAHNAASGNGASIINKYVDMWSLGETITTASIADKVKEIRTAAMYAFTSFGSRDDKPPPKLDFFMAHGVTASHALSCIVKYLNGRTEDQVAILRYFVQGLIIACWAQGGWPVSSKVVESYPIGEGGDVWSEVMAKGIASKDDHIPKLVCAFKQDELKYGYSNGVYMKAAKLTVDTFGGKDEHWEYDGAGFKLQSRI</sequence>
<gene>
    <name evidence="2" type="ORF">SmJEL517_g01767</name>
</gene>
<dbReference type="Proteomes" id="UP000319731">
    <property type="component" value="Unassembled WGS sequence"/>
</dbReference>
<protein>
    <submittedName>
        <fullName evidence="2">Uncharacterized protein</fullName>
    </submittedName>
</protein>
<dbReference type="GeneID" id="42002992"/>
<comment type="caution">
    <text evidence="2">The sequence shown here is derived from an EMBL/GenBank/DDBJ whole genome shotgun (WGS) entry which is preliminary data.</text>
</comment>